<feature type="transmembrane region" description="Helical" evidence="2">
    <location>
        <begin position="602"/>
        <end position="624"/>
    </location>
</feature>
<dbReference type="InterPro" id="IPR058831">
    <property type="entry name" value="LolA-like_dom_2nd"/>
</dbReference>
<feature type="region of interest" description="Disordered" evidence="1">
    <location>
        <begin position="130"/>
        <end position="154"/>
    </location>
</feature>
<gene>
    <name evidence="5" type="ORF">GWK47_040967</name>
</gene>
<dbReference type="OrthoDB" id="6366341at2759"/>
<evidence type="ECO:0000313" key="6">
    <source>
        <dbReference type="Proteomes" id="UP000770661"/>
    </source>
</evidence>
<dbReference type="PANTHER" id="PTHR36902">
    <property type="entry name" value="ENRICHED IN SURFACE-LABELED PROTEOME PROTEIN 9"/>
    <property type="match status" value="1"/>
</dbReference>
<dbReference type="Pfam" id="PF25898">
    <property type="entry name" value="LolA_2nd_metazoa"/>
    <property type="match status" value="1"/>
</dbReference>
<reference evidence="5" key="1">
    <citation type="submission" date="2020-07" db="EMBL/GenBank/DDBJ databases">
        <title>The High-quality genome of the commercially important snow crab, Chionoecetes opilio.</title>
        <authorList>
            <person name="Jeong J.-H."/>
            <person name="Ryu S."/>
        </authorList>
    </citation>
    <scope>NUCLEOTIDE SEQUENCE</scope>
    <source>
        <strain evidence="5">MADBK_172401_WGS</strain>
        <tissue evidence="5">Digestive gland</tissue>
    </source>
</reference>
<keyword evidence="6" id="KW-1185">Reference proteome</keyword>
<dbReference type="EMBL" id="JACEEZ010007150">
    <property type="protein sequence ID" value="KAG0724248.1"/>
    <property type="molecule type" value="Genomic_DNA"/>
</dbReference>
<dbReference type="AlphaFoldDB" id="A0A8J5CKZ5"/>
<organism evidence="5 6">
    <name type="scientific">Chionoecetes opilio</name>
    <name type="common">Atlantic snow crab</name>
    <name type="synonym">Cancer opilio</name>
    <dbReference type="NCBI Taxonomy" id="41210"/>
    <lineage>
        <taxon>Eukaryota</taxon>
        <taxon>Metazoa</taxon>
        <taxon>Ecdysozoa</taxon>
        <taxon>Arthropoda</taxon>
        <taxon>Crustacea</taxon>
        <taxon>Multicrustacea</taxon>
        <taxon>Malacostraca</taxon>
        <taxon>Eumalacostraca</taxon>
        <taxon>Eucarida</taxon>
        <taxon>Decapoda</taxon>
        <taxon>Pleocyemata</taxon>
        <taxon>Brachyura</taxon>
        <taxon>Eubrachyura</taxon>
        <taxon>Majoidea</taxon>
        <taxon>Majidae</taxon>
        <taxon>Chionoecetes</taxon>
    </lineage>
</organism>
<keyword evidence="2" id="KW-0812">Transmembrane</keyword>
<name>A0A8J5CKZ5_CHIOP</name>
<dbReference type="PANTHER" id="PTHR36902:SF1">
    <property type="entry name" value="ENRICHED IN SURFACE-LABELED PROTEOME PROTEIN 9"/>
    <property type="match status" value="1"/>
</dbReference>
<protein>
    <submittedName>
        <fullName evidence="5">Uncharacterized protein</fullName>
    </submittedName>
</protein>
<dbReference type="Proteomes" id="UP000770661">
    <property type="component" value="Unassembled WGS sequence"/>
</dbReference>
<accession>A0A8J5CKZ5</accession>
<dbReference type="Pfam" id="PF25899">
    <property type="entry name" value="DUF7959"/>
    <property type="match status" value="1"/>
</dbReference>
<evidence type="ECO:0000313" key="5">
    <source>
        <dbReference type="EMBL" id="KAG0724248.1"/>
    </source>
</evidence>
<proteinExistence type="predicted"/>
<feature type="domain" description="LolA-like" evidence="3">
    <location>
        <begin position="209"/>
        <end position="449"/>
    </location>
</feature>
<keyword evidence="2" id="KW-1133">Transmembrane helix</keyword>
<evidence type="ECO:0000256" key="1">
    <source>
        <dbReference type="SAM" id="MobiDB-lite"/>
    </source>
</evidence>
<evidence type="ECO:0000259" key="3">
    <source>
        <dbReference type="Pfam" id="PF25898"/>
    </source>
</evidence>
<keyword evidence="2" id="KW-0472">Membrane</keyword>
<feature type="domain" description="DUF7959" evidence="4">
    <location>
        <begin position="474"/>
        <end position="557"/>
    </location>
</feature>
<sequence>MMGPPARTSSPRLTTLEIMIQTGELMRVYHGVEMYNSVSRRGVNDYDLSAGVVATRPELLRQEIHYNQNLDEALFIRTEDPCIITGEEGCDALTWTPIMGRSSWGQWDSCCSVPNSTTRTWGPRRVAGLDARSSRPASINPTKTTPVCSTPTTGRVSVQDWDVENNGNSVPMTVDIVDSRVDGMTLHVEFFDYRREWMPGLDELEVPVDVFCTGRETYMKQPKTITTCFYKSEQVAAVNVLLPDGAGQTESVHMRAMFPQQEWYDYDRRISRRDYIPIFIYGANRRFENYTQEILEFNQELSYKVHPRLNTCQIKPIESNFTWGDIVVGPDGDVQMMNPWNWESLSEPMQYNGRHWVRGMTADVWVGLKHSPTLKLNETVVWYFASPFTNEILTRSSNVNFTLPTVDKVPIKFEKYLSSAKGLPHVIYNIYSFEGIIPLTHNHDVSLCFAAHQMRHFTFDLPHSAIESSLFLRENLKYAIQGALREAGNVSPLRINRVEVKQTKTAVKVIFTLLEKPSKVADVDGGQYESTMDHAADLIRDTIDESQLIILVKYGDKPDDTTQKSVIIASMTAHPHTMVEVTRDDEIPRGSEILAGYSSGDMAGLAVGMIILGVLMGYGGMYLYGRRS</sequence>
<feature type="compositionally biased region" description="Low complexity" evidence="1">
    <location>
        <begin position="141"/>
        <end position="153"/>
    </location>
</feature>
<dbReference type="InterPro" id="IPR058265">
    <property type="entry name" value="DUF7959"/>
</dbReference>
<evidence type="ECO:0000259" key="4">
    <source>
        <dbReference type="Pfam" id="PF25899"/>
    </source>
</evidence>
<evidence type="ECO:0000256" key="2">
    <source>
        <dbReference type="SAM" id="Phobius"/>
    </source>
</evidence>
<comment type="caution">
    <text evidence="5">The sequence shown here is derived from an EMBL/GenBank/DDBJ whole genome shotgun (WGS) entry which is preliminary data.</text>
</comment>